<protein>
    <submittedName>
        <fullName evidence="1">Uncharacterized protein</fullName>
    </submittedName>
</protein>
<evidence type="ECO:0000313" key="2">
    <source>
        <dbReference type="Proteomes" id="UP000198702"/>
    </source>
</evidence>
<accession>A0A7Z7GE91</accession>
<dbReference type="AlphaFoldDB" id="A0A7Z7GE91"/>
<evidence type="ECO:0000313" key="1">
    <source>
        <dbReference type="EMBL" id="SFI55772.1"/>
    </source>
</evidence>
<gene>
    <name evidence="1" type="ORF">SAMN04487751_2108</name>
</gene>
<dbReference type="EMBL" id="FOQZ01000003">
    <property type="protein sequence ID" value="SFI55772.1"/>
    <property type="molecule type" value="Genomic_DNA"/>
</dbReference>
<reference evidence="1 2" key="1">
    <citation type="submission" date="2016-10" db="EMBL/GenBank/DDBJ databases">
        <authorList>
            <person name="Varghese N."/>
            <person name="Submissions S."/>
        </authorList>
    </citation>
    <scope>NUCLEOTIDE SEQUENCE [LARGE SCALE GENOMIC DNA]</scope>
    <source>
        <strain evidence="1 2">UNC380MFSha3.1</strain>
    </source>
</reference>
<organism evidence="1 2">
    <name type="scientific">Microbacterium saccharophilum</name>
    <dbReference type="NCBI Taxonomy" id="1213358"/>
    <lineage>
        <taxon>Bacteria</taxon>
        <taxon>Bacillati</taxon>
        <taxon>Actinomycetota</taxon>
        <taxon>Actinomycetes</taxon>
        <taxon>Micrococcales</taxon>
        <taxon>Microbacteriaceae</taxon>
        <taxon>Microbacterium</taxon>
    </lineage>
</organism>
<proteinExistence type="predicted"/>
<sequence length="105" mass="11017">MKSASAKQYTVSMDASSTKPVTIVATMTVTPATAGTWTTPNANNNQTTGSYSIAKVFPSGSTQTFTFPAFARVDNANDTVFYSITSTVDGVADASMTRSGELRSK</sequence>
<dbReference type="Proteomes" id="UP000198702">
    <property type="component" value="Unassembled WGS sequence"/>
</dbReference>
<comment type="caution">
    <text evidence="1">The sequence shown here is derived from an EMBL/GenBank/DDBJ whole genome shotgun (WGS) entry which is preliminary data.</text>
</comment>
<name>A0A7Z7GE91_9MICO</name>